<dbReference type="EMBL" id="CP001533">
    <property type="protein sequence ID" value="ACN92841.1"/>
    <property type="molecule type" value="Genomic_DNA"/>
</dbReference>
<geneLocation type="plasmid" evidence="1 2">
    <name>118a_cp9</name>
</geneLocation>
<dbReference type="Proteomes" id="UP000006208">
    <property type="component" value="Plasmid 118a_cp9"/>
</dbReference>
<organism evidence="1 2">
    <name type="scientific">Borreliella burgdorferi 118a</name>
    <dbReference type="NCBI Taxonomy" id="476210"/>
    <lineage>
        <taxon>Bacteria</taxon>
        <taxon>Pseudomonadati</taxon>
        <taxon>Spirochaetota</taxon>
        <taxon>Spirochaetia</taxon>
        <taxon>Spirochaetales</taxon>
        <taxon>Borreliaceae</taxon>
        <taxon>Borreliella</taxon>
    </lineage>
</organism>
<gene>
    <name evidence="1" type="ORF">BBU118A_C03</name>
</gene>
<dbReference type="AlphaFoldDB" id="A0A7U3YB56"/>
<reference evidence="1 2" key="1">
    <citation type="journal article" date="2011" name="J. Bacteriol.">
        <title>Whole-genome sequences of thirteen isolates of Borrelia burgdorferi.</title>
        <authorList>
            <person name="Schutzer S.E."/>
            <person name="Fraser-Liggett C.M."/>
            <person name="Casjens S.R."/>
            <person name="Qiu W.G."/>
            <person name="Dunn J.J."/>
            <person name="Mongodin E.F."/>
            <person name="Luft B.J."/>
        </authorList>
    </citation>
    <scope>NUCLEOTIDE SEQUENCE [LARGE SCALE GENOMIC DNA]</scope>
    <source>
        <strain evidence="1 2">118a</strain>
        <plasmid evidence="1 2">118a_cp9</plasmid>
    </source>
</reference>
<dbReference type="RefSeq" id="WP_012672798.1">
    <property type="nucleotide sequence ID" value="NC_012256.1"/>
</dbReference>
<sequence>MKIGLKAARINEQKIKFPKESIFLLKEKKGDKNIYHTKILKALHRAVSNKQKRCIIFFEKLLDKSEIQKLYLYPIKDGNKFLGIYYGYRKPINNVFVKYEINGVEKVYTFSKIYYIEFRFKTGSVCCYLKNMRRLLRKEKIDTPYNKAIVDKFIDLEKHVYEFYNKKYSSEGLILKWILKNLK</sequence>
<keyword evidence="1" id="KW-0614">Plasmid</keyword>
<accession>A0A7U3YB56</accession>
<dbReference type="Pfam" id="PF02890">
    <property type="entry name" value="DUF226"/>
    <property type="match status" value="1"/>
</dbReference>
<protein>
    <recommendedName>
        <fullName evidence="3">Plasmid partitioning associated protein-1</fullName>
    </recommendedName>
</protein>
<proteinExistence type="predicted"/>
<dbReference type="InterPro" id="IPR004180">
    <property type="entry name" value="DUF226_BOR_spp"/>
</dbReference>
<evidence type="ECO:0008006" key="3">
    <source>
        <dbReference type="Google" id="ProtNLM"/>
    </source>
</evidence>
<name>A0A7U3YB56_BORBG</name>
<evidence type="ECO:0000313" key="2">
    <source>
        <dbReference type="Proteomes" id="UP000006208"/>
    </source>
</evidence>
<evidence type="ECO:0000313" key="1">
    <source>
        <dbReference type="EMBL" id="ACN92841.1"/>
    </source>
</evidence>